<feature type="binding site" evidence="6">
    <location>
        <position position="338"/>
    </location>
    <ligand>
        <name>Ca(2+)</name>
        <dbReference type="ChEBI" id="CHEBI:29108"/>
    </ligand>
</feature>
<evidence type="ECO:0000256" key="2">
    <source>
        <dbReference type="ARBA" id="ARBA00022801"/>
    </source>
</evidence>
<dbReference type="InterPro" id="IPR029055">
    <property type="entry name" value="Ntn_hydrolases_N"/>
</dbReference>
<dbReference type="EMBL" id="FO082060">
    <property type="protein sequence ID" value="CCE23226.1"/>
    <property type="molecule type" value="Genomic_DNA"/>
</dbReference>
<comment type="subunit">
    <text evidence="4">Heterodimer of an alpha subunit and a beta subunit processed from the same precursor.</text>
</comment>
<reference evidence="8" key="1">
    <citation type="journal article" date="2012" name="J. Bacteriol.">
        <title>Genome sequence of the haloalkaliphilic methanotrophic bacterium Methylomicrobium alcaliphilum 20Z.</title>
        <authorList>
            <person name="Vuilleumier S."/>
            <person name="Khmelenina V.N."/>
            <person name="Bringel F."/>
            <person name="Reshetnikov A.S."/>
            <person name="Lajus A."/>
            <person name="Mangenot S."/>
            <person name="Rouy Z."/>
            <person name="Op den Camp H.J."/>
            <person name="Jetten M.S."/>
            <person name="Dispirito A.A."/>
            <person name="Dunfield P."/>
            <person name="Klotz M.G."/>
            <person name="Semrau J.D."/>
            <person name="Stein L.Y."/>
            <person name="Barbe V."/>
            <person name="Medigue C."/>
            <person name="Trotsenko Y.A."/>
            <person name="Kalyuzhnaya M.G."/>
        </authorList>
    </citation>
    <scope>NUCLEOTIDE SEQUENCE [LARGE SCALE GENOMIC DNA]</scope>
    <source>
        <strain evidence="8">DSM 19304 / NCIMB 14124 / VKM B-2133 / 20Z</strain>
    </source>
</reference>
<dbReference type="AlphaFoldDB" id="G4SYP0"/>
<dbReference type="PANTHER" id="PTHR34218">
    <property type="entry name" value="PEPTIDASE S45 PENICILLIN AMIDASE"/>
    <property type="match status" value="1"/>
</dbReference>
<dbReference type="KEGG" id="mah:MEALZ_1538"/>
<accession>G4SYP0</accession>
<protein>
    <submittedName>
        <fullName evidence="7">Peptidase S45 penicillin amidase</fullName>
    </submittedName>
</protein>
<dbReference type="GO" id="GO:0046872">
    <property type="term" value="F:metal ion binding"/>
    <property type="evidence" value="ECO:0007669"/>
    <property type="project" value="UniProtKB-KW"/>
</dbReference>
<dbReference type="InterPro" id="IPR014395">
    <property type="entry name" value="Pen/GL7ACA/AHL_acylase"/>
</dbReference>
<dbReference type="GO" id="GO:0017000">
    <property type="term" value="P:antibiotic biosynthetic process"/>
    <property type="evidence" value="ECO:0007669"/>
    <property type="project" value="InterPro"/>
</dbReference>
<keyword evidence="6" id="KW-0106">Calcium</keyword>
<evidence type="ECO:0000256" key="4">
    <source>
        <dbReference type="ARBA" id="ARBA00038735"/>
    </source>
</evidence>
<feature type="active site" description="Nucleophile" evidence="5">
    <location>
        <position position="266"/>
    </location>
</feature>
<dbReference type="MEROPS" id="S45.003"/>
<comment type="similarity">
    <text evidence="1">Belongs to the peptidase S45 family.</text>
</comment>
<dbReference type="HOGENOM" id="CLU_011790_4_0_6"/>
<sequence length="796" mass="88354">MMTNKTKKIGLTIGLGAVGLLAATAGLGYWWLFQPLPVLDGEFQLARLSAPAGIDTDSHGIPLIRADNRIDAARVLGYVTARDRLFQMDLMRRKTAGRLSEVFGAMAVNSDTQARIYGFNVKAKQLLPKLPVHHRQYLQAYAEGVNSYLQQNTALPFEFKVLGYRPGPWQAADSLLIVFGMFDNLTAWAERGERMLSVMERTLPADVVAFFTPDSDRFTDALMQHAASLRPPQPIPVQSMQTLLANRSTSFGTLATASPGEELAGSNAWAVSGSKTGDGRAILANDMHLGISVPNIWYRVELHYPKVKAAGLNLPGTPFLIAGSNQHVAWGMTNLAGDFLDLVKLEINPDNSGQYRHGDAWCDFGERREVIEIKGEESKLLTVRETLWGPVAQQPILDEPVAIHWVALDVDAVNIDILELEQSESLEQSLAVANRAGGPQLNVVLADEHGHIAWTLTGKIPRRFGGDGLISRSWADGKTGWNHYVQPSDMPRIVDPPAGIIVSANERRFAADFPYTIGHQFANGYRAYRIDQRLKQTKQHSEWSLFNLQQDTETEFYSYYQQLALQVLTPEVVNQQPALAELRGYLMRWNGRADIESLGLPVLIEFRKQLIDAVLSPFLSACKQADKDFVYAWNYVDTPLQTLLNEKPAPLLPDPRYNNWDRFILAQLVVSTEKAMSRHSGITLADLNWGKQNVVGHAHPFSKAFSLLSPVLDMPRRPVAGCGGYCVRVTGPDYGASERLVVSPNHLQDGILHMPGGQSGHPLSAFYRDQQPFWLDGLPLSLIADHPEHTLRLIPE</sequence>
<dbReference type="SUPFAM" id="SSF56235">
    <property type="entry name" value="N-terminal nucleophile aminohydrolases (Ntn hydrolases)"/>
    <property type="match status" value="1"/>
</dbReference>
<dbReference type="CDD" id="cd03747">
    <property type="entry name" value="Ntn_PGA_like"/>
    <property type="match status" value="1"/>
</dbReference>
<organism evidence="7 8">
    <name type="scientific">Methylotuvimicrobium alcaliphilum (strain DSM 19304 / NCIMB 14124 / VKM B-2133 / 20Z)</name>
    <name type="common">Methylomicrobium alcaliphilum</name>
    <dbReference type="NCBI Taxonomy" id="1091494"/>
    <lineage>
        <taxon>Bacteria</taxon>
        <taxon>Pseudomonadati</taxon>
        <taxon>Pseudomonadota</taxon>
        <taxon>Gammaproteobacteria</taxon>
        <taxon>Methylococcales</taxon>
        <taxon>Methylococcaceae</taxon>
        <taxon>Methylotuvimicrobium</taxon>
    </lineage>
</organism>
<dbReference type="Gene3D" id="1.10.439.10">
    <property type="entry name" value="Penicillin Amidohydrolase, domain 1"/>
    <property type="match status" value="1"/>
</dbReference>
<keyword evidence="2" id="KW-0378">Hydrolase</keyword>
<comment type="cofactor">
    <cofactor evidence="6">
        <name>Ca(2+)</name>
        <dbReference type="ChEBI" id="CHEBI:29108"/>
    </cofactor>
    <text evidence="6">Binds 1 Ca(2+) ion per dimer.</text>
</comment>
<dbReference type="Proteomes" id="UP000008315">
    <property type="component" value="Chromosome"/>
</dbReference>
<keyword evidence="3" id="KW-0865">Zymogen</keyword>
<gene>
    <name evidence="7" type="ordered locus">MEALZ_1538</name>
</gene>
<evidence type="ECO:0000256" key="5">
    <source>
        <dbReference type="PIRSR" id="PIRSR001227-1"/>
    </source>
</evidence>
<dbReference type="InterPro" id="IPR023343">
    <property type="entry name" value="Penicillin_amidase_dom1"/>
</dbReference>
<dbReference type="Gene3D" id="2.30.120.10">
    <property type="match status" value="1"/>
</dbReference>
<proteinExistence type="inferred from homology"/>
<dbReference type="PANTHER" id="PTHR34218:SF4">
    <property type="entry name" value="ACYL-HOMOSERINE LACTONE ACYLASE QUIP"/>
    <property type="match status" value="1"/>
</dbReference>
<dbReference type="PATRIC" id="fig|271065.3.peg.1579"/>
<dbReference type="STRING" id="1091494.MEALZ_1538"/>
<keyword evidence="8" id="KW-1185">Reference proteome</keyword>
<keyword evidence="6" id="KW-0479">Metal-binding</keyword>
<dbReference type="InterPro" id="IPR043147">
    <property type="entry name" value="Penicillin_amidase_A-knob"/>
</dbReference>
<evidence type="ECO:0000256" key="3">
    <source>
        <dbReference type="ARBA" id="ARBA00023145"/>
    </source>
</evidence>
<dbReference type="InterPro" id="IPR043146">
    <property type="entry name" value="Penicillin_amidase_N_B-knob"/>
</dbReference>
<dbReference type="InterPro" id="IPR002692">
    <property type="entry name" value="S45"/>
</dbReference>
<evidence type="ECO:0000313" key="7">
    <source>
        <dbReference type="EMBL" id="CCE23226.1"/>
    </source>
</evidence>
<dbReference type="PIRSF" id="PIRSF001227">
    <property type="entry name" value="Pen_acylase"/>
    <property type="match status" value="1"/>
</dbReference>
<evidence type="ECO:0000256" key="6">
    <source>
        <dbReference type="PIRSR" id="PIRSR001227-2"/>
    </source>
</evidence>
<evidence type="ECO:0000256" key="1">
    <source>
        <dbReference type="ARBA" id="ARBA00006586"/>
    </source>
</evidence>
<dbReference type="Pfam" id="PF01804">
    <property type="entry name" value="Penicil_amidase"/>
    <property type="match status" value="1"/>
</dbReference>
<dbReference type="GO" id="GO:0016811">
    <property type="term" value="F:hydrolase activity, acting on carbon-nitrogen (but not peptide) bonds, in linear amides"/>
    <property type="evidence" value="ECO:0007669"/>
    <property type="project" value="InterPro"/>
</dbReference>
<dbReference type="RefSeq" id="WP_014148020.1">
    <property type="nucleotide sequence ID" value="NC_016112.1"/>
</dbReference>
<dbReference type="Gene3D" id="3.60.20.10">
    <property type="entry name" value="Glutamine Phosphoribosylpyrophosphate, subunit 1, domain 1"/>
    <property type="match status" value="1"/>
</dbReference>
<dbReference type="Gene3D" id="1.10.1400.10">
    <property type="match status" value="1"/>
</dbReference>
<feature type="binding site" evidence="6">
    <location>
        <position position="341"/>
    </location>
    <ligand>
        <name>Ca(2+)</name>
        <dbReference type="ChEBI" id="CHEBI:29108"/>
    </ligand>
</feature>
<evidence type="ECO:0000313" key="8">
    <source>
        <dbReference type="Proteomes" id="UP000008315"/>
    </source>
</evidence>
<name>G4SYP0_META2</name>